<dbReference type="PANTHER" id="PTHR12526">
    <property type="entry name" value="GLYCOSYLTRANSFERASE"/>
    <property type="match status" value="1"/>
</dbReference>
<dbReference type="Gene3D" id="3.40.50.2000">
    <property type="entry name" value="Glycogen Phosphorylase B"/>
    <property type="match status" value="2"/>
</dbReference>
<organism evidence="2 3">
    <name type="scientific">Enterovirga aerilata</name>
    <dbReference type="NCBI Taxonomy" id="2730920"/>
    <lineage>
        <taxon>Bacteria</taxon>
        <taxon>Pseudomonadati</taxon>
        <taxon>Pseudomonadota</taxon>
        <taxon>Alphaproteobacteria</taxon>
        <taxon>Hyphomicrobiales</taxon>
        <taxon>Methylobacteriaceae</taxon>
        <taxon>Enterovirga</taxon>
    </lineage>
</organism>
<reference evidence="2 3" key="1">
    <citation type="submission" date="2020-04" db="EMBL/GenBank/DDBJ databases">
        <title>Enterovirga sp. isolate from soil.</title>
        <authorList>
            <person name="Chea S."/>
            <person name="Kim D.-U."/>
        </authorList>
    </citation>
    <scope>NUCLEOTIDE SEQUENCE [LARGE SCALE GENOMIC DNA]</scope>
    <source>
        <strain evidence="2 3">DB1703</strain>
    </source>
</reference>
<dbReference type="GO" id="GO:0016757">
    <property type="term" value="F:glycosyltransferase activity"/>
    <property type="evidence" value="ECO:0007669"/>
    <property type="project" value="UniProtKB-ARBA"/>
</dbReference>
<keyword evidence="2" id="KW-0808">Transferase</keyword>
<dbReference type="InterPro" id="IPR028098">
    <property type="entry name" value="Glyco_trans_4-like_N"/>
</dbReference>
<evidence type="ECO:0000313" key="2">
    <source>
        <dbReference type="EMBL" id="NNM71282.1"/>
    </source>
</evidence>
<protein>
    <submittedName>
        <fullName evidence="2">Glycosyltransferase family 4 protein</fullName>
    </submittedName>
</protein>
<keyword evidence="3" id="KW-1185">Reference proteome</keyword>
<name>A0A849HW04_9HYPH</name>
<dbReference type="Pfam" id="PF13692">
    <property type="entry name" value="Glyco_trans_1_4"/>
    <property type="match status" value="1"/>
</dbReference>
<dbReference type="Pfam" id="PF13439">
    <property type="entry name" value="Glyco_transf_4"/>
    <property type="match status" value="1"/>
</dbReference>
<gene>
    <name evidence="2" type="ORF">HJG44_02590</name>
</gene>
<comment type="caution">
    <text evidence="2">The sequence shown here is derived from an EMBL/GenBank/DDBJ whole genome shotgun (WGS) entry which is preliminary data.</text>
</comment>
<accession>A0A849HW04</accession>
<feature type="domain" description="Glycosyltransferase subfamily 4-like N-terminal" evidence="1">
    <location>
        <begin position="13"/>
        <end position="184"/>
    </location>
</feature>
<sequence>MPEICLVSKVWRSGTGWYAQLLAEAIAGAGATVAFVSPLASPEAREPSHPNVTRIVVPRELVVPAMRPARVMASLRRSLTSTLRTALLRGSTRVFIFTIPEPLPFTVPLLLFLRATGARIIFVVHDPEPHAWRFAGALRSVERIVHDLIYGLAQRLVVLAPAGARVLEQSFGIQPSRISVVPHGPFAVQGVGPVPGSGRFLCFGTIRRNKNVLEAIRGVKLARARGLDVRLLIAGEPHPLEREYWDECLSEIARDPDGFDVDLRFVRDEDLPGILSGIDAFILAYDNFESQSGVAVMAAVSGRPVIGSRSGGLADLFAAGMAGEEILGPVGPASIADAIDRFAALPAAEWQVRASAAAARVSTSIAWGGIGRTFVDLARSA</sequence>
<dbReference type="EMBL" id="JABEPP010000001">
    <property type="protein sequence ID" value="NNM71282.1"/>
    <property type="molecule type" value="Genomic_DNA"/>
</dbReference>
<dbReference type="SUPFAM" id="SSF53756">
    <property type="entry name" value="UDP-Glycosyltransferase/glycogen phosphorylase"/>
    <property type="match status" value="1"/>
</dbReference>
<dbReference type="AlphaFoldDB" id="A0A849HW04"/>
<proteinExistence type="predicted"/>
<evidence type="ECO:0000259" key="1">
    <source>
        <dbReference type="Pfam" id="PF13439"/>
    </source>
</evidence>
<dbReference type="PANTHER" id="PTHR12526:SF635">
    <property type="entry name" value="GLYCOSYL TRANSFERASE GROUP 1"/>
    <property type="match status" value="1"/>
</dbReference>
<dbReference type="CDD" id="cd03801">
    <property type="entry name" value="GT4_PimA-like"/>
    <property type="match status" value="1"/>
</dbReference>
<dbReference type="Proteomes" id="UP000564885">
    <property type="component" value="Unassembled WGS sequence"/>
</dbReference>
<dbReference type="RefSeq" id="WP_171216758.1">
    <property type="nucleotide sequence ID" value="NZ_JABEPP010000001.1"/>
</dbReference>
<evidence type="ECO:0000313" key="3">
    <source>
        <dbReference type="Proteomes" id="UP000564885"/>
    </source>
</evidence>